<dbReference type="RefSeq" id="WP_129853213.1">
    <property type="nucleotide sequence ID" value="NZ_RYUQ01000001.1"/>
</dbReference>
<protein>
    <recommendedName>
        <fullName evidence="4">Lactococcin 972 family bacteriocin</fullName>
    </recommendedName>
</protein>
<evidence type="ECO:0000313" key="2">
    <source>
        <dbReference type="EMBL" id="RYQ27177.1"/>
    </source>
</evidence>
<keyword evidence="1" id="KW-0732">Signal</keyword>
<gene>
    <name evidence="2" type="ORF">PG2032B_0221</name>
</gene>
<feature type="signal peptide" evidence="1">
    <location>
        <begin position="1"/>
        <end position="30"/>
    </location>
</feature>
<dbReference type="Proteomes" id="UP000292535">
    <property type="component" value="Unassembled WGS sequence"/>
</dbReference>
<evidence type="ECO:0008006" key="4">
    <source>
        <dbReference type="Google" id="ProtNLM"/>
    </source>
</evidence>
<dbReference type="PROSITE" id="PS51257">
    <property type="entry name" value="PROKAR_LIPOPROTEIN"/>
    <property type="match status" value="1"/>
</dbReference>
<dbReference type="EMBL" id="RYUQ01000001">
    <property type="protein sequence ID" value="RYQ27177.1"/>
    <property type="molecule type" value="Genomic_DNA"/>
</dbReference>
<evidence type="ECO:0000256" key="1">
    <source>
        <dbReference type="SAM" id="SignalP"/>
    </source>
</evidence>
<feature type="chain" id="PRO_5020477105" description="Lactococcin 972 family bacteriocin" evidence="1">
    <location>
        <begin position="31"/>
        <end position="114"/>
    </location>
</feature>
<evidence type="ECO:0000313" key="3">
    <source>
        <dbReference type="Proteomes" id="UP000292535"/>
    </source>
</evidence>
<name>A0A4Q5AF26_9BIFI</name>
<comment type="caution">
    <text evidence="2">The sequence shown here is derived from an EMBL/GenBank/DDBJ whole genome shotgun (WGS) entry which is preliminary data.</text>
</comment>
<dbReference type="AlphaFoldDB" id="A0A4Q5AF26"/>
<reference evidence="2 3" key="1">
    <citation type="submission" date="2018-12" db="EMBL/GenBank/DDBJ databases">
        <title>Unveiling genomic diversity among members of the Bifidobacterium pseudolongum species, a widely distributed gut commensal of the animal kingdom.</title>
        <authorList>
            <person name="Lugli G.A."/>
            <person name="Duranti S."/>
            <person name="Albert K."/>
            <person name="Mancabelli L."/>
            <person name="Napoli S."/>
            <person name="Viappiani A."/>
            <person name="Anzalone R."/>
            <person name="Longhi G."/>
            <person name="Milani C."/>
            <person name="Turroni F."/>
            <person name="Alessandri G."/>
            <person name="Sela D.A."/>
            <person name="Van Sinderen D."/>
            <person name="Ventura M."/>
        </authorList>
    </citation>
    <scope>NUCLEOTIDE SEQUENCE [LARGE SCALE GENOMIC DNA]</scope>
    <source>
        <strain evidence="2 3">2032B</strain>
    </source>
</reference>
<accession>A0A4Q5AF26</accession>
<organism evidence="2 3">
    <name type="scientific">Bifidobacterium pseudolongum subsp. globosum</name>
    <dbReference type="NCBI Taxonomy" id="1690"/>
    <lineage>
        <taxon>Bacteria</taxon>
        <taxon>Bacillati</taxon>
        <taxon>Actinomycetota</taxon>
        <taxon>Actinomycetes</taxon>
        <taxon>Bifidobacteriales</taxon>
        <taxon>Bifidobacteriaceae</taxon>
        <taxon>Bifidobacterium</taxon>
    </lineage>
</organism>
<proteinExistence type="predicted"/>
<sequence>MPKLRSHWKKAVTVLLSVGIACSTASVAQAAVSMTYTPRSVGSIEGGYYHGSRNVQVTTSQISMYSVNMSSYCVAKQSGNSAPAYQMVSKGYTCSAFQRGTETANGDYAAFEVS</sequence>